<comment type="caution">
    <text evidence="1">The sequence shown here is derived from an EMBL/GenBank/DDBJ whole genome shotgun (WGS) entry which is preliminary data.</text>
</comment>
<evidence type="ECO:0000313" key="2">
    <source>
        <dbReference type="Proteomes" id="UP000236630"/>
    </source>
</evidence>
<proteinExistence type="predicted"/>
<gene>
    <name evidence="1" type="ORF">CUMW_263460</name>
</gene>
<protein>
    <submittedName>
        <fullName evidence="1">Uncharacterized protein</fullName>
    </submittedName>
</protein>
<sequence length="210" mass="24243">MYRHKRQQKRHLLGFGRSLLRYRLCITQQMGRFHALQERGKATQTQLMQGQCGLIPHFEASVELKKLISSFEVVKYMVAKANSHAFGYVPQVVREQRKKENCLLIRNQGQIHEGEQKKRLNQIESAKGKMEKYKMAVSAILAPKVGYGFADELKRAWFWVRKVRFGCLMVVSDDSNFVEVFQEATLRCLKMVVVGDMSDGVLKKIANAFE</sequence>
<keyword evidence="2" id="KW-1185">Reference proteome</keyword>
<reference evidence="1 2" key="1">
    <citation type="journal article" date="2017" name="Front. Genet.">
        <title>Draft sequencing of the heterozygous diploid genome of Satsuma (Citrus unshiu Marc.) using a hybrid assembly approach.</title>
        <authorList>
            <person name="Shimizu T."/>
            <person name="Tanizawa Y."/>
            <person name="Mochizuki T."/>
            <person name="Nagasaki H."/>
            <person name="Yoshioka T."/>
            <person name="Toyoda A."/>
            <person name="Fujiyama A."/>
            <person name="Kaminuma E."/>
            <person name="Nakamura Y."/>
        </authorList>
    </citation>
    <scope>NUCLEOTIDE SEQUENCE [LARGE SCALE GENOMIC DNA]</scope>
    <source>
        <strain evidence="2">cv. Miyagawa wase</strain>
    </source>
</reference>
<dbReference type="PANTHER" id="PTHR35744:SF4">
    <property type="entry name" value="OS04G0464600 PROTEIN"/>
    <property type="match status" value="1"/>
</dbReference>
<name>A0A2H5QUQ6_CITUN</name>
<dbReference type="AlphaFoldDB" id="A0A2H5QUQ6"/>
<dbReference type="EMBL" id="BDQV01000863">
    <property type="protein sequence ID" value="GAY68352.1"/>
    <property type="molecule type" value="Genomic_DNA"/>
</dbReference>
<organism evidence="1 2">
    <name type="scientific">Citrus unshiu</name>
    <name type="common">Satsuma mandarin</name>
    <name type="synonym">Citrus nobilis var. unshiu</name>
    <dbReference type="NCBI Taxonomy" id="55188"/>
    <lineage>
        <taxon>Eukaryota</taxon>
        <taxon>Viridiplantae</taxon>
        <taxon>Streptophyta</taxon>
        <taxon>Embryophyta</taxon>
        <taxon>Tracheophyta</taxon>
        <taxon>Spermatophyta</taxon>
        <taxon>Magnoliopsida</taxon>
        <taxon>eudicotyledons</taxon>
        <taxon>Gunneridae</taxon>
        <taxon>Pentapetalae</taxon>
        <taxon>rosids</taxon>
        <taxon>malvids</taxon>
        <taxon>Sapindales</taxon>
        <taxon>Rutaceae</taxon>
        <taxon>Aurantioideae</taxon>
        <taxon>Citrus</taxon>
    </lineage>
</organism>
<feature type="non-terminal residue" evidence="1">
    <location>
        <position position="210"/>
    </location>
</feature>
<dbReference type="PANTHER" id="PTHR35744">
    <property type="entry name" value="C2H2-TYPE DOMAIN-CONTAINING PROTEIN"/>
    <property type="match status" value="1"/>
</dbReference>
<dbReference type="Proteomes" id="UP000236630">
    <property type="component" value="Unassembled WGS sequence"/>
</dbReference>
<accession>A0A2H5QUQ6</accession>
<dbReference type="STRING" id="55188.A0A2H5QUQ6"/>
<evidence type="ECO:0000313" key="1">
    <source>
        <dbReference type="EMBL" id="GAY68352.1"/>
    </source>
</evidence>